<dbReference type="InterPro" id="IPR052155">
    <property type="entry name" value="Biofilm_reg_signaling"/>
</dbReference>
<dbReference type="InterPro" id="IPR000700">
    <property type="entry name" value="PAS-assoc_C"/>
</dbReference>
<evidence type="ECO:0000259" key="2">
    <source>
        <dbReference type="PROSITE" id="PS50113"/>
    </source>
</evidence>
<dbReference type="Pfam" id="PF00989">
    <property type="entry name" value="PAS"/>
    <property type="match status" value="1"/>
</dbReference>
<dbReference type="SMART" id="SM00091">
    <property type="entry name" value="PAS"/>
    <property type="match status" value="1"/>
</dbReference>
<dbReference type="EMBL" id="JACBYR010000001">
    <property type="protein sequence ID" value="NYE82605.1"/>
    <property type="molecule type" value="Genomic_DNA"/>
</dbReference>
<dbReference type="SUPFAM" id="SSF55073">
    <property type="entry name" value="Nucleotide cyclase"/>
    <property type="match status" value="1"/>
</dbReference>
<dbReference type="Proteomes" id="UP000542125">
    <property type="component" value="Unassembled WGS sequence"/>
</dbReference>
<dbReference type="PROSITE" id="PS50887">
    <property type="entry name" value="GGDEF"/>
    <property type="match status" value="1"/>
</dbReference>
<dbReference type="PANTHER" id="PTHR44757">
    <property type="entry name" value="DIGUANYLATE CYCLASE DGCP"/>
    <property type="match status" value="1"/>
</dbReference>
<dbReference type="CDD" id="cd00130">
    <property type="entry name" value="PAS"/>
    <property type="match status" value="1"/>
</dbReference>
<dbReference type="InterPro" id="IPR035919">
    <property type="entry name" value="EAL_sf"/>
</dbReference>
<dbReference type="InterPro" id="IPR000160">
    <property type="entry name" value="GGDEF_dom"/>
</dbReference>
<evidence type="ECO:0000313" key="6">
    <source>
        <dbReference type="Proteomes" id="UP000542125"/>
    </source>
</evidence>
<evidence type="ECO:0000259" key="3">
    <source>
        <dbReference type="PROSITE" id="PS50883"/>
    </source>
</evidence>
<dbReference type="GO" id="GO:0006355">
    <property type="term" value="P:regulation of DNA-templated transcription"/>
    <property type="evidence" value="ECO:0007669"/>
    <property type="project" value="InterPro"/>
</dbReference>
<feature type="domain" description="PAC" evidence="2">
    <location>
        <begin position="105"/>
        <end position="157"/>
    </location>
</feature>
<dbReference type="PROSITE" id="PS50112">
    <property type="entry name" value="PAS"/>
    <property type="match status" value="1"/>
</dbReference>
<evidence type="ECO:0000259" key="1">
    <source>
        <dbReference type="PROSITE" id="PS50112"/>
    </source>
</evidence>
<dbReference type="SMART" id="SM00052">
    <property type="entry name" value="EAL"/>
    <property type="match status" value="1"/>
</dbReference>
<dbReference type="PANTHER" id="PTHR44757:SF2">
    <property type="entry name" value="BIOFILM ARCHITECTURE MAINTENANCE PROTEIN MBAA"/>
    <property type="match status" value="1"/>
</dbReference>
<dbReference type="InterPro" id="IPR000014">
    <property type="entry name" value="PAS"/>
</dbReference>
<dbReference type="SUPFAM" id="SSF55785">
    <property type="entry name" value="PYP-like sensor domain (PAS domain)"/>
    <property type="match status" value="1"/>
</dbReference>
<accession>A0A7Y9LMT7</accession>
<feature type="domain" description="EAL" evidence="3">
    <location>
        <begin position="329"/>
        <end position="583"/>
    </location>
</feature>
<feature type="domain" description="PAS" evidence="1">
    <location>
        <begin position="18"/>
        <end position="82"/>
    </location>
</feature>
<sequence length="593" mass="65327">MLRKNATPLPWSTPAWVADSVYRLALEAAPCGMFLCDADGTFQLVNLAYERLTGYSAAELVGVATFDTLHEPSEWQQRREELLSPTVPVQHAYAAGPVRDIHTLPDSEWVYVRRNQSRVNVLLTMSQLTDHAGRLQGYVGMVMDNTRRAQQQSRLWYLSHHDELTGLPNQTWVEEHLDMAIQRRKVMSEPVLLTVIEIDNLRKLHDTLGPAARETAIKHVAERLRAGCDASQSVGLMSATQFAIVTTGLRTMGPEREAALLRSLAQPVDYLGTQLRLTVSAGACAFPDAGTEATSLIRRALLALSAARNEGGNTLRHFEYTMQAQSTRRLELEVLLQEAVETEQFTLAFQPQIHLANGRITLAEALLRWNHPVKGAIGPGEFIPVAEDTGLILPMGEWVVRTACRQAARIVSRFGTCPRIAVNVSPIQFRKVDVLKMVERALDAASLDPAYLEVEITEGVLLDDTSAAMATIKGLRDMGVEIAIDDFGTGYSSLSYLTRFQVDRIKIDRSLVMAMSTGRQGRAIVSAIIAMAHELGIHVTAEGVETADDADSLTRLGCDEAQGYWFSRPLNPAAFEHVLSPLPSTLLQPSTLV</sequence>
<organism evidence="5 6">
    <name type="scientific">Pigmentiphaga litoralis</name>
    <dbReference type="NCBI Taxonomy" id="516702"/>
    <lineage>
        <taxon>Bacteria</taxon>
        <taxon>Pseudomonadati</taxon>
        <taxon>Pseudomonadota</taxon>
        <taxon>Betaproteobacteria</taxon>
        <taxon>Burkholderiales</taxon>
        <taxon>Alcaligenaceae</taxon>
        <taxon>Pigmentiphaga</taxon>
    </lineage>
</organism>
<dbReference type="InterPro" id="IPR043128">
    <property type="entry name" value="Rev_trsase/Diguanyl_cyclase"/>
</dbReference>
<dbReference type="NCBIfam" id="TIGR00229">
    <property type="entry name" value="sensory_box"/>
    <property type="match status" value="1"/>
</dbReference>
<gene>
    <name evidence="5" type="ORF">FHW18_001876</name>
</gene>
<dbReference type="Gene3D" id="3.20.20.450">
    <property type="entry name" value="EAL domain"/>
    <property type="match status" value="1"/>
</dbReference>
<dbReference type="CDD" id="cd01948">
    <property type="entry name" value="EAL"/>
    <property type="match status" value="1"/>
</dbReference>
<dbReference type="NCBIfam" id="TIGR00254">
    <property type="entry name" value="GGDEF"/>
    <property type="match status" value="1"/>
</dbReference>
<dbReference type="Pfam" id="PF00990">
    <property type="entry name" value="GGDEF"/>
    <property type="match status" value="1"/>
</dbReference>
<dbReference type="SUPFAM" id="SSF141868">
    <property type="entry name" value="EAL domain-like"/>
    <property type="match status" value="1"/>
</dbReference>
<keyword evidence="6" id="KW-1185">Reference proteome</keyword>
<dbReference type="SMART" id="SM00267">
    <property type="entry name" value="GGDEF"/>
    <property type="match status" value="1"/>
</dbReference>
<dbReference type="RefSeq" id="WP_373563346.1">
    <property type="nucleotide sequence ID" value="NZ_JACBYR010000001.1"/>
</dbReference>
<name>A0A7Y9LMT7_9BURK</name>
<dbReference type="Pfam" id="PF00563">
    <property type="entry name" value="EAL"/>
    <property type="match status" value="1"/>
</dbReference>
<proteinExistence type="predicted"/>
<dbReference type="Gene3D" id="3.30.450.20">
    <property type="entry name" value="PAS domain"/>
    <property type="match status" value="1"/>
</dbReference>
<dbReference type="Gene3D" id="3.30.70.270">
    <property type="match status" value="1"/>
</dbReference>
<dbReference type="InterPro" id="IPR013767">
    <property type="entry name" value="PAS_fold"/>
</dbReference>
<evidence type="ECO:0000259" key="4">
    <source>
        <dbReference type="PROSITE" id="PS50887"/>
    </source>
</evidence>
<protein>
    <submittedName>
        <fullName evidence="5">Diguanylate cyclase (GGDEF)-like protein/PAS domain S-box-containing protein</fullName>
    </submittedName>
</protein>
<dbReference type="CDD" id="cd01949">
    <property type="entry name" value="GGDEF"/>
    <property type="match status" value="1"/>
</dbReference>
<dbReference type="PROSITE" id="PS50883">
    <property type="entry name" value="EAL"/>
    <property type="match status" value="1"/>
</dbReference>
<dbReference type="InterPro" id="IPR029787">
    <property type="entry name" value="Nucleotide_cyclase"/>
</dbReference>
<dbReference type="InterPro" id="IPR035965">
    <property type="entry name" value="PAS-like_dom_sf"/>
</dbReference>
<reference evidence="5 6" key="1">
    <citation type="submission" date="2020-07" db="EMBL/GenBank/DDBJ databases">
        <title>Genomic Encyclopedia of Type Strains, Phase IV (KMG-V): Genome sequencing to study the core and pangenomes of soil and plant-associated prokaryotes.</title>
        <authorList>
            <person name="Whitman W."/>
        </authorList>
    </citation>
    <scope>NUCLEOTIDE SEQUENCE [LARGE SCALE GENOMIC DNA]</scope>
    <source>
        <strain evidence="5 6">SAS40</strain>
    </source>
</reference>
<feature type="domain" description="GGDEF" evidence="4">
    <location>
        <begin position="189"/>
        <end position="320"/>
    </location>
</feature>
<evidence type="ECO:0000313" key="5">
    <source>
        <dbReference type="EMBL" id="NYE82605.1"/>
    </source>
</evidence>
<dbReference type="AlphaFoldDB" id="A0A7Y9LMT7"/>
<dbReference type="PROSITE" id="PS50113">
    <property type="entry name" value="PAC"/>
    <property type="match status" value="1"/>
</dbReference>
<comment type="caution">
    <text evidence="5">The sequence shown here is derived from an EMBL/GenBank/DDBJ whole genome shotgun (WGS) entry which is preliminary data.</text>
</comment>
<dbReference type="InterPro" id="IPR001633">
    <property type="entry name" value="EAL_dom"/>
</dbReference>